<evidence type="ECO:0000259" key="4">
    <source>
        <dbReference type="PROSITE" id="PS50995"/>
    </source>
</evidence>
<dbReference type="PROSITE" id="PS50995">
    <property type="entry name" value="HTH_MARR_2"/>
    <property type="match status" value="1"/>
</dbReference>
<dbReference type="GO" id="GO:0003700">
    <property type="term" value="F:DNA-binding transcription factor activity"/>
    <property type="evidence" value="ECO:0007669"/>
    <property type="project" value="InterPro"/>
</dbReference>
<dbReference type="Proteomes" id="UP000051442">
    <property type="component" value="Unassembled WGS sequence"/>
</dbReference>
<dbReference type="PANTHER" id="PTHR42756">
    <property type="entry name" value="TRANSCRIPTIONAL REGULATOR, MARR"/>
    <property type="match status" value="1"/>
</dbReference>
<dbReference type="SMART" id="SM00347">
    <property type="entry name" value="HTH_MARR"/>
    <property type="match status" value="1"/>
</dbReference>
<dbReference type="Gene3D" id="1.10.10.10">
    <property type="entry name" value="Winged helix-like DNA-binding domain superfamily/Winged helix DNA-binding domain"/>
    <property type="match status" value="1"/>
</dbReference>
<sequence length="147" mass="17036">MSEQYQLSKYLAATYRLSKNDFNQQLAGLDVRATESDLLLFILDHPERSQREIALEMVIDPSLLARDLRDLAQRQLVTRISDVKDKRIKRITLTAAGVTLARQLQNVMDTWWTDFFNAHPEVDQTSFTTQLKLVYQALTLFPSSKEF</sequence>
<evidence type="ECO:0000256" key="1">
    <source>
        <dbReference type="ARBA" id="ARBA00023015"/>
    </source>
</evidence>
<feature type="domain" description="HTH marR-type" evidence="4">
    <location>
        <begin position="1"/>
        <end position="136"/>
    </location>
</feature>
<proteinExistence type="predicted"/>
<keyword evidence="2" id="KW-0238">DNA-binding</keyword>
<name>A0A0R2FAW1_9LACO</name>
<keyword evidence="6" id="KW-1185">Reference proteome</keyword>
<dbReference type="PANTHER" id="PTHR42756:SF1">
    <property type="entry name" value="TRANSCRIPTIONAL REPRESSOR OF EMRAB OPERON"/>
    <property type="match status" value="1"/>
</dbReference>
<reference evidence="5 6" key="1">
    <citation type="journal article" date="2015" name="Genome Announc.">
        <title>Expanding the biotechnology potential of lactobacilli through comparative genomics of 213 strains and associated genera.</title>
        <authorList>
            <person name="Sun Z."/>
            <person name="Harris H.M."/>
            <person name="McCann A."/>
            <person name="Guo C."/>
            <person name="Argimon S."/>
            <person name="Zhang W."/>
            <person name="Yang X."/>
            <person name="Jeffery I.B."/>
            <person name="Cooney J.C."/>
            <person name="Kagawa T.F."/>
            <person name="Liu W."/>
            <person name="Song Y."/>
            <person name="Salvetti E."/>
            <person name="Wrobel A."/>
            <person name="Rasinkangas P."/>
            <person name="Parkhill J."/>
            <person name="Rea M.C."/>
            <person name="O'Sullivan O."/>
            <person name="Ritari J."/>
            <person name="Douillard F.P."/>
            <person name="Paul Ross R."/>
            <person name="Yang R."/>
            <person name="Briner A.E."/>
            <person name="Felis G.E."/>
            <person name="de Vos W.M."/>
            <person name="Barrangou R."/>
            <person name="Klaenhammer T.R."/>
            <person name="Caufield P.W."/>
            <person name="Cui Y."/>
            <person name="Zhang H."/>
            <person name="O'Toole P.W."/>
        </authorList>
    </citation>
    <scope>NUCLEOTIDE SEQUENCE [LARGE SCALE GENOMIC DNA]</scope>
    <source>
        <strain evidence="5 6">DSM 23365</strain>
    </source>
</reference>
<evidence type="ECO:0000313" key="6">
    <source>
        <dbReference type="Proteomes" id="UP000051442"/>
    </source>
</evidence>
<dbReference type="InterPro" id="IPR036390">
    <property type="entry name" value="WH_DNA-bd_sf"/>
</dbReference>
<accession>A0A0R2FAW1</accession>
<dbReference type="SUPFAM" id="SSF46785">
    <property type="entry name" value="Winged helix' DNA-binding domain"/>
    <property type="match status" value="1"/>
</dbReference>
<dbReference type="GO" id="GO:0003677">
    <property type="term" value="F:DNA binding"/>
    <property type="evidence" value="ECO:0007669"/>
    <property type="project" value="UniProtKB-KW"/>
</dbReference>
<evidence type="ECO:0000256" key="2">
    <source>
        <dbReference type="ARBA" id="ARBA00023125"/>
    </source>
</evidence>
<dbReference type="STRING" id="1423804.FD14_GL000290"/>
<comment type="caution">
    <text evidence="5">The sequence shown here is derived from an EMBL/GenBank/DDBJ whole genome shotgun (WGS) entry which is preliminary data.</text>
</comment>
<dbReference type="InterPro" id="IPR036388">
    <property type="entry name" value="WH-like_DNA-bd_sf"/>
</dbReference>
<gene>
    <name evidence="5" type="ORF">FD14_GL000290</name>
</gene>
<protein>
    <recommendedName>
        <fullName evidence="4">HTH marR-type domain-containing protein</fullName>
    </recommendedName>
</protein>
<dbReference type="EMBL" id="AYZM01000067">
    <property type="protein sequence ID" value="KRN25521.1"/>
    <property type="molecule type" value="Genomic_DNA"/>
</dbReference>
<keyword evidence="3" id="KW-0804">Transcription</keyword>
<keyword evidence="1" id="KW-0805">Transcription regulation</keyword>
<organism evidence="5 6">
    <name type="scientific">Secundilactobacillus similis DSM 23365 = JCM 2765</name>
    <dbReference type="NCBI Taxonomy" id="1423804"/>
    <lineage>
        <taxon>Bacteria</taxon>
        <taxon>Bacillati</taxon>
        <taxon>Bacillota</taxon>
        <taxon>Bacilli</taxon>
        <taxon>Lactobacillales</taxon>
        <taxon>Lactobacillaceae</taxon>
        <taxon>Secundilactobacillus</taxon>
    </lineage>
</organism>
<dbReference type="PATRIC" id="fig|1423804.4.peg.316"/>
<evidence type="ECO:0000313" key="5">
    <source>
        <dbReference type="EMBL" id="KRN25521.1"/>
    </source>
</evidence>
<evidence type="ECO:0000256" key="3">
    <source>
        <dbReference type="ARBA" id="ARBA00023163"/>
    </source>
</evidence>
<dbReference type="RefSeq" id="WP_054735505.1">
    <property type="nucleotide sequence ID" value="NZ_AYZM01000067.1"/>
</dbReference>
<dbReference type="InterPro" id="IPR000835">
    <property type="entry name" value="HTH_MarR-typ"/>
</dbReference>
<dbReference type="Pfam" id="PF12802">
    <property type="entry name" value="MarR_2"/>
    <property type="match status" value="1"/>
</dbReference>
<dbReference type="AlphaFoldDB" id="A0A0R2FAW1"/>